<organism evidence="1 2">
    <name type="scientific">Pelagibacter phage HTVC119P</name>
    <dbReference type="NCBI Taxonomy" id="2283020"/>
    <lineage>
        <taxon>Viruses</taxon>
        <taxon>Duplodnaviria</taxon>
        <taxon>Heunggongvirae</taxon>
        <taxon>Uroviricota</taxon>
        <taxon>Caudoviricetes</taxon>
        <taxon>Autographivirales</taxon>
        <taxon>Votkovvirus</taxon>
    </lineage>
</organism>
<gene>
    <name evidence="1" type="ORF">P119_gp44</name>
</gene>
<evidence type="ECO:0000313" key="2">
    <source>
        <dbReference type="Proteomes" id="UP000317351"/>
    </source>
</evidence>
<evidence type="ECO:0000313" key="1">
    <source>
        <dbReference type="EMBL" id="AXH71393.1"/>
    </source>
</evidence>
<reference evidence="1 2" key="1">
    <citation type="journal article" date="2019" name="Environ. Microbiol.">
        <title>Pelagiphages in the Podoviridae family integrate into host genomes.</title>
        <authorList>
            <person name="Zhao Y."/>
            <person name="Qin F."/>
            <person name="Zhang R."/>
            <person name="Giovannoni S.J."/>
            <person name="Zhang Z."/>
            <person name="Sun J."/>
            <person name="Du S."/>
            <person name="Rensing C."/>
        </authorList>
    </citation>
    <scope>NUCLEOTIDE SEQUENCE [LARGE SCALE GENOMIC DNA]</scope>
</reference>
<accession>A0AC59HCD1</accession>
<name>A0AC59HCD1_9CAUD</name>
<sequence length="48" mass="5736">MAKAKEKTLSELIEDTEDLLAEVQNNLQKIKTKHEEQEEMDEFERYLP</sequence>
<proteinExistence type="predicted"/>
<protein>
    <submittedName>
        <fullName evidence="1">Uncharacterized protein</fullName>
    </submittedName>
</protein>
<dbReference type="EMBL" id="MH598806">
    <property type="protein sequence ID" value="AXH71393.1"/>
    <property type="molecule type" value="Genomic_DNA"/>
</dbReference>
<dbReference type="Proteomes" id="UP000317351">
    <property type="component" value="Segment"/>
</dbReference>